<reference evidence="2 3" key="1">
    <citation type="journal article" date="2021" name="Front. Microbiol.">
        <title>Aerobic Denitrification and Heterotrophic Sulfur Oxidation in the Genus Halomonas Revealed by Six Novel Species Characterizations and Genome-Based Analysis.</title>
        <authorList>
            <person name="Wang L."/>
            <person name="Shao Z."/>
        </authorList>
    </citation>
    <scope>NUCLEOTIDE SEQUENCE [LARGE SCALE GENOMIC DNA]</scope>
    <source>
        <strain evidence="2 3">MCCC 1A11059</strain>
    </source>
</reference>
<dbReference type="GO" id="GO:0032259">
    <property type="term" value="P:methylation"/>
    <property type="evidence" value="ECO:0007669"/>
    <property type="project" value="UniProtKB-KW"/>
</dbReference>
<dbReference type="Pfam" id="PF08241">
    <property type="entry name" value="Methyltransf_11"/>
    <property type="match status" value="1"/>
</dbReference>
<feature type="domain" description="Methyltransferase type 11" evidence="1">
    <location>
        <begin position="59"/>
        <end position="152"/>
    </location>
</feature>
<dbReference type="SUPFAM" id="SSF53335">
    <property type="entry name" value="S-adenosyl-L-methionine-dependent methyltransferases"/>
    <property type="match status" value="1"/>
</dbReference>
<dbReference type="PANTHER" id="PTHR43591:SF24">
    <property type="entry name" value="2-METHOXY-6-POLYPRENYL-1,4-BENZOQUINOL METHYLASE, MITOCHONDRIAL"/>
    <property type="match status" value="1"/>
</dbReference>
<evidence type="ECO:0000313" key="2">
    <source>
        <dbReference type="EMBL" id="QTP53483.1"/>
    </source>
</evidence>
<protein>
    <submittedName>
        <fullName evidence="2">Methyltransferase domain-containing protein</fullName>
    </submittedName>
</protein>
<dbReference type="Proteomes" id="UP000671868">
    <property type="component" value="Chromosome"/>
</dbReference>
<accession>A0ABX7VYQ2</accession>
<sequence>MTLSPSLEPQVAGPDYAAIKTKQQAVWGAGDYARIGVTLQIVGERLCEAMDLHAGQSVLDVAGGNGNASLAAARRFCKVVSTDYVEALLAKSARRAEAEGLAIDYQTADAENLPFGDATFDNVISTYGVMFTPNQAQAAAELCRVCRPGGKIGLANWTPAGFIGQLFKTVGRYVAPPAGVSSPAVWGTREFLDTHFGPHVQAIEAQPQHFTFRYQSPQHWLDVFSTYYGPTLKAFEALDDEAGQALRGEILTLIEAHNRATDGTMVVPSEYLEIVITR</sequence>
<evidence type="ECO:0000259" key="1">
    <source>
        <dbReference type="Pfam" id="PF08241"/>
    </source>
</evidence>
<name>A0ABX7VYQ2_9GAMM</name>
<proteinExistence type="predicted"/>
<gene>
    <name evidence="2" type="ORF">HNO51_01585</name>
</gene>
<dbReference type="GO" id="GO:0008168">
    <property type="term" value="F:methyltransferase activity"/>
    <property type="evidence" value="ECO:0007669"/>
    <property type="project" value="UniProtKB-KW"/>
</dbReference>
<dbReference type="PANTHER" id="PTHR43591">
    <property type="entry name" value="METHYLTRANSFERASE"/>
    <property type="match status" value="1"/>
</dbReference>
<organism evidence="2 3">
    <name type="scientific">Billgrantia sulfidoxydans</name>
    <dbReference type="NCBI Taxonomy" id="2733484"/>
    <lineage>
        <taxon>Bacteria</taxon>
        <taxon>Pseudomonadati</taxon>
        <taxon>Pseudomonadota</taxon>
        <taxon>Gammaproteobacteria</taxon>
        <taxon>Oceanospirillales</taxon>
        <taxon>Halomonadaceae</taxon>
        <taxon>Billgrantia</taxon>
    </lineage>
</organism>
<dbReference type="Gene3D" id="3.40.50.150">
    <property type="entry name" value="Vaccinia Virus protein VP39"/>
    <property type="match status" value="1"/>
</dbReference>
<dbReference type="CDD" id="cd02440">
    <property type="entry name" value="AdoMet_MTases"/>
    <property type="match status" value="1"/>
</dbReference>
<evidence type="ECO:0000313" key="3">
    <source>
        <dbReference type="Proteomes" id="UP000671868"/>
    </source>
</evidence>
<dbReference type="InterPro" id="IPR029063">
    <property type="entry name" value="SAM-dependent_MTases_sf"/>
</dbReference>
<dbReference type="RefSeq" id="WP_209538312.1">
    <property type="nucleotide sequence ID" value="NZ_CP053381.1"/>
</dbReference>
<keyword evidence="2" id="KW-0489">Methyltransferase</keyword>
<dbReference type="EMBL" id="CP053381">
    <property type="protein sequence ID" value="QTP53483.1"/>
    <property type="molecule type" value="Genomic_DNA"/>
</dbReference>
<keyword evidence="3" id="KW-1185">Reference proteome</keyword>
<keyword evidence="2" id="KW-0808">Transferase</keyword>
<dbReference type="InterPro" id="IPR013216">
    <property type="entry name" value="Methyltransf_11"/>
</dbReference>